<name>A0A217ERE4_BPGO3</name>
<protein>
    <submittedName>
        <fullName evidence="1">Uncharacterized protein</fullName>
    </submittedName>
</protein>
<accession>A0A217ERE4</accession>
<evidence type="ECO:0000313" key="1">
    <source>
        <dbReference type="EMBL" id="APZ82679.1"/>
    </source>
</evidence>
<organism evidence="1 2">
    <name type="scientific">Bacillus phage vB_BsuM-Goe3</name>
    <dbReference type="NCBI Taxonomy" id="1933063"/>
    <lineage>
        <taxon>Viruses</taxon>
        <taxon>Duplodnaviria</taxon>
        <taxon>Heunggongvirae</taxon>
        <taxon>Uroviricota</taxon>
        <taxon>Caudoviricetes</taxon>
        <taxon>Herelleviridae</taxon>
        <taxon>Bastillevirinae</taxon>
        <taxon>Grisebachstrassevirus</taxon>
        <taxon>Grisebachstrassevirus goe3</taxon>
    </lineage>
</organism>
<dbReference type="Proteomes" id="UP000221795">
    <property type="component" value="Segment"/>
</dbReference>
<keyword evidence="2" id="KW-1185">Reference proteome</keyword>
<organismHost>
    <name type="scientific">Bacillus subtilis</name>
    <dbReference type="NCBI Taxonomy" id="1423"/>
</organismHost>
<proteinExistence type="predicted"/>
<dbReference type="EMBL" id="KY368640">
    <property type="protein sequence ID" value="APZ82679.1"/>
    <property type="molecule type" value="Genomic_DNA"/>
</dbReference>
<evidence type="ECO:0000313" key="2">
    <source>
        <dbReference type="Proteomes" id="UP000221795"/>
    </source>
</evidence>
<reference evidence="1" key="1">
    <citation type="journal article" date="2017" name="Viruses">
        <title>Characterization of Bacillus subtilis Viruses vB_BsuM-Goe2 and vB_BsuM-Goe3.</title>
        <authorList>
            <person name="Willms I.M."/>
            <person name="Hoppert M."/>
            <person name="Hertel R."/>
        </authorList>
    </citation>
    <scope>NUCLEOTIDE SEQUENCE [LARGE SCALE GENOMIC DNA]</scope>
</reference>
<gene>
    <name evidence="1" type="ORF">Goe3_c21800</name>
</gene>
<sequence>MALSKDKQVDLLTALLDCSPSDLTALEGCRIDMLKIVEKAKETAFEFDTEVDFNTLTWAMFEIARAEVKKYIRSTVNIYHHTLEQESHEHSKEDREWMRAAVNAGEQLDIFEDTDSCHIGAHVKIYLTNNGDKYRKYFESALDHFEIITGYQIEG</sequence>